<dbReference type="Gene3D" id="3.90.70.10">
    <property type="entry name" value="Cysteine proteinases"/>
    <property type="match status" value="1"/>
</dbReference>
<dbReference type="PANTHER" id="PTHR15294">
    <property type="entry name" value="RETINOVIN-RELATED"/>
    <property type="match status" value="1"/>
</dbReference>
<dbReference type="AlphaFoldDB" id="A0AAD9KYI3"/>
<dbReference type="PROSITE" id="PS50235">
    <property type="entry name" value="USP_3"/>
    <property type="match status" value="1"/>
</dbReference>
<dbReference type="GO" id="GO:0016926">
    <property type="term" value="P:protein desumoylation"/>
    <property type="evidence" value="ECO:0007669"/>
    <property type="project" value="TreeGrafter"/>
</dbReference>
<dbReference type="PANTHER" id="PTHR15294:SF3">
    <property type="entry name" value="SUMO-SPECIFIC ISOPEPTIDASE USPL1"/>
    <property type="match status" value="1"/>
</dbReference>
<gene>
    <name evidence="3" type="ORF">NP493_466g02009</name>
</gene>
<dbReference type="CDD" id="cd02257">
    <property type="entry name" value="Peptidase_C19"/>
    <property type="match status" value="1"/>
</dbReference>
<dbReference type="Proteomes" id="UP001209878">
    <property type="component" value="Unassembled WGS sequence"/>
</dbReference>
<reference evidence="3" key="1">
    <citation type="journal article" date="2023" name="Mol. Biol. Evol.">
        <title>Third-Generation Sequencing Reveals the Adaptive Role of the Epigenome in Three Deep-Sea Polychaetes.</title>
        <authorList>
            <person name="Perez M."/>
            <person name="Aroh O."/>
            <person name="Sun Y."/>
            <person name="Lan Y."/>
            <person name="Juniper S.K."/>
            <person name="Young C.R."/>
            <person name="Angers B."/>
            <person name="Qian P.Y."/>
        </authorList>
    </citation>
    <scope>NUCLEOTIDE SEQUENCE</scope>
    <source>
        <strain evidence="3">R07B-5</strain>
    </source>
</reference>
<evidence type="ECO:0000256" key="1">
    <source>
        <dbReference type="SAM" id="MobiDB-lite"/>
    </source>
</evidence>
<dbReference type="GO" id="GO:0030576">
    <property type="term" value="P:Cajal body organization"/>
    <property type="evidence" value="ECO:0007669"/>
    <property type="project" value="InterPro"/>
</dbReference>
<keyword evidence="4" id="KW-1185">Reference proteome</keyword>
<dbReference type="InterPro" id="IPR028890">
    <property type="entry name" value="Peptidase_C98"/>
</dbReference>
<dbReference type="SUPFAM" id="SSF54001">
    <property type="entry name" value="Cysteine proteinases"/>
    <property type="match status" value="1"/>
</dbReference>
<dbReference type="InterPro" id="IPR038765">
    <property type="entry name" value="Papain-like_cys_pep_sf"/>
</dbReference>
<feature type="compositionally biased region" description="Polar residues" evidence="1">
    <location>
        <begin position="60"/>
        <end position="69"/>
    </location>
</feature>
<evidence type="ECO:0000259" key="2">
    <source>
        <dbReference type="PROSITE" id="PS50235"/>
    </source>
</evidence>
<sequence>MKRRKAKLKCPRPLNTTARLVHSTVTLTRNQAAMVTDNSSVLSHAAESKLSTVVGAPDVTTSQKHTSYMTDRRHKNYSASPTPESSQVPSLTKAVFSPSMDTDSAGLSVPTKSSSSHIVAKPGDTSAVCRNPGLASLLNDQVKRFADSTTVRPRRYLQWSNVDALCWMDVALCLLVHCTNLMELVETSGGVETSFVKKLLVQYKEILTSWNRIDPSVRASVEETKRLSLETSVGRVSVKTGGGGLDHLVTPPTGVNSGCCAGEINTSPVKLHQHESSVSLATACQMLAKVRDDVLECQPKLRRERGHNHSPVFALPLLLEDGDQAVDDQFRVEFCWRMTCTQCHHCHENRVAKTVTTFPTVPNDFSMSQPCFLRACFKCNSPGQRMNMHIERMPSTLLVHFVEGLCDPVLTNYDFQFGALTYAVTGLIQYKGTPDHFIAWIRDVRTNHWMICDDLLHPVCEFSKRPPSFPPSQVHIVMWERQSYHGNPVAAEAATHCPMAPGVSTGLPPGVTVIMTPALMAASDISQQPGTWMAVSPVGFVAPVGTYQSSTTPQTQAVTVARNSRVVHSDARTKTGKTGPLTERLQRCREKFERAKAIRPRVVAPQTPPTVICVRNLQCGQSYAVSRPALPSAQCAVSQSAVTPRPDHCDGQLSLGVQASSSHKSRGTPTVASGNVRPWEWVSLGQCLCLLGTLPRLMDASVTSVMPNAQIVVLTLHLQQTPVLTLRRRH</sequence>
<comment type="caution">
    <text evidence="3">The sequence shown here is derived from an EMBL/GenBank/DDBJ whole genome shotgun (WGS) entry which is preliminary data.</text>
</comment>
<dbReference type="GO" id="GO:0015030">
    <property type="term" value="C:Cajal body"/>
    <property type="evidence" value="ECO:0007669"/>
    <property type="project" value="TreeGrafter"/>
</dbReference>
<proteinExistence type="predicted"/>
<dbReference type="Pfam" id="PF15499">
    <property type="entry name" value="Peptidase_C98"/>
    <property type="match status" value="2"/>
</dbReference>
<dbReference type="GO" id="GO:0032183">
    <property type="term" value="F:SUMO binding"/>
    <property type="evidence" value="ECO:0007669"/>
    <property type="project" value="InterPro"/>
</dbReference>
<name>A0AAD9KYI3_RIDPI</name>
<dbReference type="InterPro" id="IPR028889">
    <property type="entry name" value="USP"/>
</dbReference>
<dbReference type="InterPro" id="IPR033505">
    <property type="entry name" value="USPL1"/>
</dbReference>
<feature type="region of interest" description="Disordered" evidence="1">
    <location>
        <begin position="60"/>
        <end position="90"/>
    </location>
</feature>
<evidence type="ECO:0000313" key="4">
    <source>
        <dbReference type="Proteomes" id="UP001209878"/>
    </source>
</evidence>
<feature type="domain" description="USP" evidence="2">
    <location>
        <begin position="157"/>
        <end position="482"/>
    </location>
</feature>
<accession>A0AAD9KYI3</accession>
<protein>
    <recommendedName>
        <fullName evidence="2">USP domain-containing protein</fullName>
    </recommendedName>
</protein>
<evidence type="ECO:0000313" key="3">
    <source>
        <dbReference type="EMBL" id="KAK2179922.1"/>
    </source>
</evidence>
<organism evidence="3 4">
    <name type="scientific">Ridgeia piscesae</name>
    <name type="common">Tubeworm</name>
    <dbReference type="NCBI Taxonomy" id="27915"/>
    <lineage>
        <taxon>Eukaryota</taxon>
        <taxon>Metazoa</taxon>
        <taxon>Spiralia</taxon>
        <taxon>Lophotrochozoa</taxon>
        <taxon>Annelida</taxon>
        <taxon>Polychaeta</taxon>
        <taxon>Sedentaria</taxon>
        <taxon>Canalipalpata</taxon>
        <taxon>Sabellida</taxon>
        <taxon>Siboglinidae</taxon>
        <taxon>Ridgeia</taxon>
    </lineage>
</organism>
<feature type="compositionally biased region" description="Polar residues" evidence="1">
    <location>
        <begin position="77"/>
        <end position="90"/>
    </location>
</feature>
<dbReference type="EMBL" id="JAODUO010000465">
    <property type="protein sequence ID" value="KAK2179922.1"/>
    <property type="molecule type" value="Genomic_DNA"/>
</dbReference>